<proteinExistence type="predicted"/>
<reference evidence="4" key="1">
    <citation type="submission" date="2025-08" db="UniProtKB">
        <authorList>
            <consortium name="Ensembl"/>
        </authorList>
    </citation>
    <scope>IDENTIFICATION</scope>
</reference>
<keyword evidence="5" id="KW-1185">Reference proteome</keyword>
<feature type="compositionally biased region" description="Low complexity" evidence="2">
    <location>
        <begin position="625"/>
        <end position="652"/>
    </location>
</feature>
<protein>
    <submittedName>
        <fullName evidence="4">NCK associated protein 5 like</fullName>
    </submittedName>
</protein>
<sequence length="1264" mass="132219">ASHPPTTWAPTTGPRASHGVSCPSPQVGYAGLRAGGPGSQSMEALSPFFKKKAQILEVLRKLEETDPLLCPPPCQLSPWRDPSHSPPESPVNGEGPPAATHELWPSCLLRAQNGLEEVLKWKGEEGGALEAEGGRPQLLPPLCCQQKSEGSSSSSSDETGELGELGPVEKGPPGEALLSTLAEKKLDLGLLLEETECYLQHFLKQGVLGKALTRDMLTGLSVMGKYQPTKPASGPAQGSADKPAFGIAAGGQDLGPSLEPALERQAYISVCLSGDEPPEKSAKGFGQTSAQGKPKLQPGPPSPGGGALPLPSPSKMVKFLKMPTPGEKPQGPNPLRLSPQLTRSSKIPCRSNSYEPCPLPVLSRRASPEGPAVPACPLPPGASGQASPKAGRHLAPGPAEAPVHGPPKPHDYENVSELSVGGLVSPLERPKGSHSTPSRGARPDAPHCPPELCPYAPAKEGRERGAESPPAARRSAGGSAGPRRPGNSAGKKQLEPGHLPFKERLSALGKLKGAETGERKEAPGLEKNACPGKARAPGRPCEEALEARAQPRLGAGGSLKHQEQCHGGEPVGRCYSSGSVGSRLEAETCSSKHYAAKARQPGALGAAGTPLGPRNPPKAPPVPPAKGAKSPHGSPTKLPSKSPTKAPAKAGAPRPPAEEPRPGGPKPPPTPPPGAGRKPPDSARAPPLPGQALPAVGPALHSAIEEKVMKGIEENVLRRQGQDKGLAGEGKPKNSSGIASWFGLRRSKLPALSRRPEGLQAKEERKQWGGAASPLRREGKVAACKLEAESLNISKLMEKAEDLRKALEAEKAYINGLALEKGRPHACGILMEQTQNELQVMYQEVTAENFMQQLLNRYWAGGGSSGGGGGPAGVETEVHVPRQRSGGQDSWVLSPALGGEWGLVVRAEGLGARTPGFCPWLWEGSGVQWLEQGRVGARTPGSYSWLWEGSGVSWDRAGGGGSGLLAPIPSLGRDSLSPLCDSVSPSVNGDHAPSSDVLSVREGRGFHSGPVLSPDQGELCTACREGLWGSSCLSCRPPGGSHPHVCRVDGKEAYESRLEQKRELRDFQRVSHDAKDPRLFRPPRNGIVGHLRSCEETPEKVGSAPSLAMAGLCARRRGREPRAPCLSVSLVSFPLKSPDPKLREEIPSDDSLAESVNSQHFTGDPTQEPAQCCERSRFRSVPSPGASSSVAQTLGWARLVIGAACGRVGGLGGRGSGDREFGGLDSWVPFPTCQWWAGLGVRRGRGSGEFGLEGELSQGPPDLG</sequence>
<dbReference type="GO" id="GO:0005813">
    <property type="term" value="C:centrosome"/>
    <property type="evidence" value="ECO:0007669"/>
    <property type="project" value="Ensembl"/>
</dbReference>
<dbReference type="GO" id="GO:0007019">
    <property type="term" value="P:microtubule depolymerization"/>
    <property type="evidence" value="ECO:0007669"/>
    <property type="project" value="Ensembl"/>
</dbReference>
<feature type="compositionally biased region" description="Basic and acidic residues" evidence="2">
    <location>
        <begin position="512"/>
        <end position="524"/>
    </location>
</feature>
<evidence type="ECO:0000259" key="3">
    <source>
        <dbReference type="Pfam" id="PF15246"/>
    </source>
</evidence>
<gene>
    <name evidence="4" type="primary">NCKAP5L</name>
</gene>
<feature type="region of interest" description="Disordered" evidence="2">
    <location>
        <begin position="278"/>
        <end position="695"/>
    </location>
</feature>
<feature type="compositionally biased region" description="Low complexity" evidence="2">
    <location>
        <begin position="601"/>
        <end position="612"/>
    </location>
</feature>
<feature type="region of interest" description="Disordered" evidence="2">
    <location>
        <begin position="721"/>
        <end position="741"/>
    </location>
</feature>
<evidence type="ECO:0000256" key="2">
    <source>
        <dbReference type="SAM" id="MobiDB-lite"/>
    </source>
</evidence>
<feature type="compositionally biased region" description="Pro residues" evidence="2">
    <location>
        <begin position="662"/>
        <end position="674"/>
    </location>
</feature>
<accession>A0A674JWS6</accession>
<dbReference type="GO" id="GO:0001578">
    <property type="term" value="P:microtubule bundle formation"/>
    <property type="evidence" value="ECO:0007669"/>
    <property type="project" value="Ensembl"/>
</dbReference>
<dbReference type="InterPro" id="IPR026163">
    <property type="entry name" value="Nckap5l"/>
</dbReference>
<dbReference type="Proteomes" id="UP000472274">
    <property type="component" value="Unplaced"/>
</dbReference>
<feature type="compositionally biased region" description="Basic and acidic residues" evidence="2">
    <location>
        <begin position="754"/>
        <end position="767"/>
    </location>
</feature>
<feature type="domain" description="Nck-associated protein 5 C-terminal" evidence="3">
    <location>
        <begin position="701"/>
        <end position="857"/>
    </location>
</feature>
<dbReference type="InParanoid" id="A0A674JWS6"/>
<dbReference type="PANTHER" id="PTHR21740:SF3">
    <property type="entry name" value="NCK-ASSOCIATED PROTEIN 5-LIKE"/>
    <property type="match status" value="1"/>
</dbReference>
<feature type="coiled-coil region" evidence="1">
    <location>
        <begin position="786"/>
        <end position="813"/>
    </location>
</feature>
<dbReference type="Ensembl" id="ENSTMTT00000026790.1">
    <property type="protein sequence ID" value="ENSTMTP00000025860.1"/>
    <property type="gene ID" value="ENSTMTG00000018877.1"/>
</dbReference>
<dbReference type="AlphaFoldDB" id="A0A674JWS6"/>
<dbReference type="Pfam" id="PF15246">
    <property type="entry name" value="NCKAP5"/>
    <property type="match status" value="1"/>
</dbReference>
<feature type="compositionally biased region" description="Polar residues" evidence="2">
    <location>
        <begin position="1"/>
        <end position="10"/>
    </location>
</feature>
<evidence type="ECO:0000313" key="5">
    <source>
        <dbReference type="Proteomes" id="UP000472274"/>
    </source>
</evidence>
<evidence type="ECO:0000256" key="1">
    <source>
        <dbReference type="SAM" id="Coils"/>
    </source>
</evidence>
<feature type="region of interest" description="Disordered" evidence="2">
    <location>
        <begin position="228"/>
        <end position="252"/>
    </location>
</feature>
<dbReference type="InterPro" id="IPR032769">
    <property type="entry name" value="NCKAP5_C"/>
</dbReference>
<dbReference type="PANTHER" id="PTHR21740">
    <property type="entry name" value="NCK-ASSOCIATED PROTEIN 5"/>
    <property type="match status" value="1"/>
</dbReference>
<keyword evidence="1" id="KW-0175">Coiled coil</keyword>
<feature type="compositionally biased region" description="Polar residues" evidence="2">
    <location>
        <begin position="339"/>
        <end position="354"/>
    </location>
</feature>
<evidence type="ECO:0000313" key="4">
    <source>
        <dbReference type="Ensembl" id="ENSTMTP00000025860.1"/>
    </source>
</evidence>
<feature type="region of interest" description="Disordered" evidence="2">
    <location>
        <begin position="753"/>
        <end position="774"/>
    </location>
</feature>
<feature type="compositionally biased region" description="Basic and acidic residues" evidence="2">
    <location>
        <begin position="492"/>
        <end position="505"/>
    </location>
</feature>
<feature type="compositionally biased region" description="Low complexity" evidence="2">
    <location>
        <begin position="468"/>
        <end position="488"/>
    </location>
</feature>
<organism evidence="4 5">
    <name type="scientific">Terrapene triunguis</name>
    <name type="common">Three-toed box turtle</name>
    <dbReference type="NCBI Taxonomy" id="2587831"/>
    <lineage>
        <taxon>Eukaryota</taxon>
        <taxon>Metazoa</taxon>
        <taxon>Chordata</taxon>
        <taxon>Craniata</taxon>
        <taxon>Vertebrata</taxon>
        <taxon>Euteleostomi</taxon>
        <taxon>Archelosauria</taxon>
        <taxon>Testudinata</taxon>
        <taxon>Testudines</taxon>
        <taxon>Cryptodira</taxon>
        <taxon>Durocryptodira</taxon>
        <taxon>Testudinoidea</taxon>
        <taxon>Emydidae</taxon>
        <taxon>Terrapene</taxon>
    </lineage>
</organism>
<feature type="compositionally biased region" description="Low complexity" evidence="2">
    <location>
        <begin position="148"/>
        <end position="166"/>
    </location>
</feature>
<feature type="region of interest" description="Disordered" evidence="2">
    <location>
        <begin position="79"/>
        <end position="99"/>
    </location>
</feature>
<feature type="region of interest" description="Disordered" evidence="2">
    <location>
        <begin position="129"/>
        <end position="175"/>
    </location>
</feature>
<name>A0A674JWS6_9SAUR</name>
<dbReference type="GO" id="GO:0035371">
    <property type="term" value="C:microtubule plus-end"/>
    <property type="evidence" value="ECO:0007669"/>
    <property type="project" value="Ensembl"/>
</dbReference>
<feature type="region of interest" description="Disordered" evidence="2">
    <location>
        <begin position="1"/>
        <end position="22"/>
    </location>
</feature>
<reference evidence="4" key="2">
    <citation type="submission" date="2025-09" db="UniProtKB">
        <authorList>
            <consortium name="Ensembl"/>
        </authorList>
    </citation>
    <scope>IDENTIFICATION</scope>
</reference>
<feature type="compositionally biased region" description="Pro residues" evidence="2">
    <location>
        <begin position="613"/>
        <end position="624"/>
    </location>
</feature>
<dbReference type="GeneTree" id="ENSGT00530000063607"/>